<evidence type="ECO:0000313" key="7">
    <source>
        <dbReference type="Proteomes" id="UP000005695"/>
    </source>
</evidence>
<reference evidence="6" key="1">
    <citation type="submission" date="2006-05" db="EMBL/GenBank/DDBJ databases">
        <title>Annotation of the draft genome assembly of Desulfuromonas acetoxidans DSM 684.</title>
        <authorList>
            <consortium name="US DOE Joint Genome Institute (JGI-ORNL)"/>
            <person name="Larimer F."/>
            <person name="Land M."/>
            <person name="Hauser L."/>
        </authorList>
    </citation>
    <scope>NUCLEOTIDE SEQUENCE [LARGE SCALE GENOMIC DNA]</scope>
    <source>
        <strain evidence="6">DSM 684</strain>
    </source>
</reference>
<feature type="transmembrane region" description="Helical" evidence="1">
    <location>
        <begin position="189"/>
        <end position="207"/>
    </location>
</feature>
<proteinExistence type="predicted"/>
<dbReference type="PANTHER" id="PTHR46663">
    <property type="entry name" value="DIGUANYLATE CYCLASE DGCT-RELATED"/>
    <property type="match status" value="1"/>
</dbReference>
<dbReference type="InterPro" id="IPR035965">
    <property type="entry name" value="PAS-like_dom_sf"/>
</dbReference>
<dbReference type="CDD" id="cd00130">
    <property type="entry name" value="PAS"/>
    <property type="match status" value="1"/>
</dbReference>
<organism evidence="6 7">
    <name type="scientific">Desulfuromonas acetoxidans (strain DSM 684 / 11070)</name>
    <dbReference type="NCBI Taxonomy" id="281689"/>
    <lineage>
        <taxon>Bacteria</taxon>
        <taxon>Pseudomonadati</taxon>
        <taxon>Thermodesulfobacteriota</taxon>
        <taxon>Desulfuromonadia</taxon>
        <taxon>Desulfuromonadales</taxon>
        <taxon>Desulfuromonadaceae</taxon>
        <taxon>Desulfuromonas</taxon>
    </lineage>
</organism>
<dbReference type="PROSITE" id="PS50885">
    <property type="entry name" value="HAMP"/>
    <property type="match status" value="1"/>
</dbReference>
<dbReference type="InterPro" id="IPR001610">
    <property type="entry name" value="PAC"/>
</dbReference>
<accession>Q1JZ00</accession>
<keyword evidence="1" id="KW-0812">Transmembrane</keyword>
<dbReference type="PROSITE" id="PS50112">
    <property type="entry name" value="PAS"/>
    <property type="match status" value="1"/>
</dbReference>
<keyword evidence="7" id="KW-1185">Reference proteome</keyword>
<dbReference type="PROSITE" id="PS50113">
    <property type="entry name" value="PAC"/>
    <property type="match status" value="1"/>
</dbReference>
<dbReference type="RefSeq" id="WP_006000834.1">
    <property type="nucleotide sequence ID" value="NZ_AAEW02000010.1"/>
</dbReference>
<dbReference type="PROSITE" id="PS50887">
    <property type="entry name" value="GGDEF"/>
    <property type="match status" value="1"/>
</dbReference>
<dbReference type="NCBIfam" id="TIGR00254">
    <property type="entry name" value="GGDEF"/>
    <property type="match status" value="1"/>
</dbReference>
<evidence type="ECO:0000259" key="2">
    <source>
        <dbReference type="PROSITE" id="PS50112"/>
    </source>
</evidence>
<dbReference type="GO" id="GO:0003824">
    <property type="term" value="F:catalytic activity"/>
    <property type="evidence" value="ECO:0007669"/>
    <property type="project" value="UniProtKB-ARBA"/>
</dbReference>
<feature type="domain" description="GGDEF" evidence="5">
    <location>
        <begin position="425"/>
        <end position="558"/>
    </location>
</feature>
<dbReference type="Gene3D" id="3.30.70.270">
    <property type="match status" value="1"/>
</dbReference>
<dbReference type="PANTHER" id="PTHR46663:SF3">
    <property type="entry name" value="SLL0267 PROTEIN"/>
    <property type="match status" value="1"/>
</dbReference>
<feature type="domain" description="PAS" evidence="2">
    <location>
        <begin position="267"/>
        <end position="338"/>
    </location>
</feature>
<dbReference type="InterPro" id="IPR003660">
    <property type="entry name" value="HAMP_dom"/>
</dbReference>
<dbReference type="InterPro" id="IPR052163">
    <property type="entry name" value="DGC-Regulatory_Protein"/>
</dbReference>
<evidence type="ECO:0000259" key="5">
    <source>
        <dbReference type="PROSITE" id="PS50887"/>
    </source>
</evidence>
<dbReference type="AlphaFoldDB" id="Q1JZ00"/>
<dbReference type="Proteomes" id="UP000005695">
    <property type="component" value="Unassembled WGS sequence"/>
</dbReference>
<dbReference type="SUPFAM" id="SSF55073">
    <property type="entry name" value="Nucleotide cyclase"/>
    <property type="match status" value="1"/>
</dbReference>
<sequence>MSVWFRSIRAKVWLCVTIVLMGYFAATLVGFYVNIYQYKRLTHLQATHIPLTTLGNEALKQFEQQTEEYEDAFLLAEVELSQQAAEMNNHVLNPLDQLIQVTKTHPTSPVDLTKLQQVRKDYLQLSAMAEQLHTKIASNIFSATSQTEIQQFSEAQRNFGDELHSLATTLNNALLLEVEQHKNRALNSIILLSVLFMVVLFIVALSVSQVSSALLVAPLRHIQENIERFEQGLSLKKPALENNSDEIGQLAAAFWNMTEKLGRTTVSKNYVDNIINNMSGALVVLRPDLTIHKVNPQTQDLFGFSEEELIGQPLTLLVDCDQDAHNSPERIKKLFRGESIRNTEICATSKSGQEIPLHFSGAPMYDDLGNLNALICLFDDVTELKQAEAKLKQLAHHDPLTGLANRNLFFDRLQHALHDAKRHGRIFALLYLDLDKFKPINDTLGHEFGDLALQEISKRLQETLRGDDTVARIGGDEFIIILNGLPDINAAVPLAEKVIRTILTPIQIGSLSHQLGVSVGISVFPGDGKDTDTLISTADKAMYVAKHSGGNGYSGAGHDYTCCIDPAE</sequence>
<dbReference type="Gene3D" id="3.30.450.20">
    <property type="entry name" value="PAS domain"/>
    <property type="match status" value="1"/>
</dbReference>
<dbReference type="NCBIfam" id="TIGR00229">
    <property type="entry name" value="sensory_box"/>
    <property type="match status" value="1"/>
</dbReference>
<keyword evidence="1" id="KW-1133">Transmembrane helix</keyword>
<dbReference type="Pfam" id="PF00990">
    <property type="entry name" value="GGDEF"/>
    <property type="match status" value="1"/>
</dbReference>
<dbReference type="SMART" id="SM00086">
    <property type="entry name" value="PAC"/>
    <property type="match status" value="1"/>
</dbReference>
<feature type="domain" description="PAC" evidence="3">
    <location>
        <begin position="341"/>
        <end position="393"/>
    </location>
</feature>
<dbReference type="EMBL" id="AAEW02000010">
    <property type="protein sequence ID" value="EAT15494.1"/>
    <property type="molecule type" value="Genomic_DNA"/>
</dbReference>
<dbReference type="OrthoDB" id="9759607at2"/>
<dbReference type="Pfam" id="PF13426">
    <property type="entry name" value="PAS_9"/>
    <property type="match status" value="1"/>
</dbReference>
<dbReference type="SMART" id="SM00267">
    <property type="entry name" value="GGDEF"/>
    <property type="match status" value="1"/>
</dbReference>
<dbReference type="GO" id="GO:0016020">
    <property type="term" value="C:membrane"/>
    <property type="evidence" value="ECO:0007669"/>
    <property type="project" value="InterPro"/>
</dbReference>
<evidence type="ECO:0000313" key="6">
    <source>
        <dbReference type="EMBL" id="EAT15494.1"/>
    </source>
</evidence>
<protein>
    <submittedName>
        <fullName evidence="6">Diguanylate cyclase with PAS/PAC sensor</fullName>
    </submittedName>
</protein>
<name>Q1JZ00_DESA6</name>
<dbReference type="Pfam" id="PF00672">
    <property type="entry name" value="HAMP"/>
    <property type="match status" value="1"/>
</dbReference>
<dbReference type="Gene3D" id="6.10.340.10">
    <property type="match status" value="1"/>
</dbReference>
<dbReference type="InterPro" id="IPR000160">
    <property type="entry name" value="GGDEF_dom"/>
</dbReference>
<feature type="transmembrane region" description="Helical" evidence="1">
    <location>
        <begin position="12"/>
        <end position="33"/>
    </location>
</feature>
<dbReference type="GO" id="GO:0007165">
    <property type="term" value="P:signal transduction"/>
    <property type="evidence" value="ECO:0007669"/>
    <property type="project" value="InterPro"/>
</dbReference>
<dbReference type="SUPFAM" id="SSF55785">
    <property type="entry name" value="PYP-like sensor domain (PAS domain)"/>
    <property type="match status" value="1"/>
</dbReference>
<dbReference type="CDD" id="cd06225">
    <property type="entry name" value="HAMP"/>
    <property type="match status" value="1"/>
</dbReference>
<dbReference type="InterPro" id="IPR029787">
    <property type="entry name" value="Nucleotide_cyclase"/>
</dbReference>
<comment type="caution">
    <text evidence="6">The sequence shown here is derived from an EMBL/GenBank/DDBJ whole genome shotgun (WGS) entry which is preliminary data.</text>
</comment>
<dbReference type="InterPro" id="IPR000014">
    <property type="entry name" value="PAS"/>
</dbReference>
<dbReference type="InterPro" id="IPR000700">
    <property type="entry name" value="PAS-assoc_C"/>
</dbReference>
<feature type="domain" description="HAMP" evidence="4">
    <location>
        <begin position="213"/>
        <end position="266"/>
    </location>
</feature>
<dbReference type="FunFam" id="3.30.70.270:FF:000001">
    <property type="entry name" value="Diguanylate cyclase domain protein"/>
    <property type="match status" value="1"/>
</dbReference>
<dbReference type="SMART" id="SM00091">
    <property type="entry name" value="PAS"/>
    <property type="match status" value="1"/>
</dbReference>
<evidence type="ECO:0000256" key="1">
    <source>
        <dbReference type="SAM" id="Phobius"/>
    </source>
</evidence>
<dbReference type="InterPro" id="IPR043128">
    <property type="entry name" value="Rev_trsase/Diguanyl_cyclase"/>
</dbReference>
<gene>
    <name evidence="6" type="ORF">Dace_1356</name>
</gene>
<keyword evidence="1" id="KW-0472">Membrane</keyword>
<reference evidence="6" key="2">
    <citation type="submission" date="2006-05" db="EMBL/GenBank/DDBJ databases">
        <title>Sequencing of the draft genome and assembly of Desulfuromonas acetoxidans DSM 684.</title>
        <authorList>
            <consortium name="US DOE Joint Genome Institute (JGI-PGF)"/>
            <person name="Copeland A."/>
            <person name="Lucas S."/>
            <person name="Lapidus A."/>
            <person name="Barry K."/>
            <person name="Detter J.C."/>
            <person name="Glavina del Rio T."/>
            <person name="Hammon N."/>
            <person name="Israni S."/>
            <person name="Dalin E."/>
            <person name="Tice H."/>
            <person name="Bruce D."/>
            <person name="Pitluck S."/>
            <person name="Richardson P."/>
        </authorList>
    </citation>
    <scope>NUCLEOTIDE SEQUENCE [LARGE SCALE GENOMIC DNA]</scope>
    <source>
        <strain evidence="6">DSM 684</strain>
    </source>
</reference>
<evidence type="ECO:0000259" key="3">
    <source>
        <dbReference type="PROSITE" id="PS50113"/>
    </source>
</evidence>
<evidence type="ECO:0000259" key="4">
    <source>
        <dbReference type="PROSITE" id="PS50885"/>
    </source>
</evidence>
<dbReference type="CDD" id="cd01949">
    <property type="entry name" value="GGDEF"/>
    <property type="match status" value="1"/>
</dbReference>